<feature type="compositionally biased region" description="Basic and acidic residues" evidence="1">
    <location>
        <begin position="1"/>
        <end position="13"/>
    </location>
</feature>
<gene>
    <name evidence="3" type="ORF">FHX74_002929</name>
</gene>
<name>A0A7W3P6Q7_9ACTN</name>
<evidence type="ECO:0000313" key="3">
    <source>
        <dbReference type="EMBL" id="MBA8795301.1"/>
    </source>
</evidence>
<proteinExistence type="predicted"/>
<evidence type="ECO:0000313" key="4">
    <source>
        <dbReference type="Proteomes" id="UP000523079"/>
    </source>
</evidence>
<sequence length="197" mass="19957">MTETPHELPEHLRTLAPSPFPGDDGAADPAVRSALALGAADGAATTAGDPSAYLRAVAALCTARLLVPVVATRIGEATVAAQDGLVSDKEAEMAVVLLENADGQRAMLAFTGTDALTAWDPSGRPVPVTLDLAARSALSDGAVALVVDIAGPHPLALETALLEQLAAGHRLVELDDGGFGWAVPADPASGTDARRTE</sequence>
<accession>A0A7W3P6Q7</accession>
<dbReference type="AlphaFoldDB" id="A0A7W3P6Q7"/>
<keyword evidence="4" id="KW-1185">Reference proteome</keyword>
<feature type="domain" description="SseB protein N-terminal" evidence="2">
    <location>
        <begin position="48"/>
        <end position="163"/>
    </location>
</feature>
<dbReference type="EMBL" id="JACGWT010000004">
    <property type="protein sequence ID" value="MBA8795301.1"/>
    <property type="molecule type" value="Genomic_DNA"/>
</dbReference>
<organism evidence="3 4">
    <name type="scientific">Microlunatus kandeliicorticis</name>
    <dbReference type="NCBI Taxonomy" id="1759536"/>
    <lineage>
        <taxon>Bacteria</taxon>
        <taxon>Bacillati</taxon>
        <taxon>Actinomycetota</taxon>
        <taxon>Actinomycetes</taxon>
        <taxon>Propionibacteriales</taxon>
        <taxon>Propionibacteriaceae</taxon>
        <taxon>Microlunatus</taxon>
    </lineage>
</organism>
<dbReference type="InterPro" id="IPR009839">
    <property type="entry name" value="SseB_N"/>
</dbReference>
<dbReference type="Pfam" id="PF07179">
    <property type="entry name" value="SseB"/>
    <property type="match status" value="1"/>
</dbReference>
<protein>
    <recommendedName>
        <fullName evidence="2">SseB protein N-terminal domain-containing protein</fullName>
    </recommendedName>
</protein>
<dbReference type="Proteomes" id="UP000523079">
    <property type="component" value="Unassembled WGS sequence"/>
</dbReference>
<dbReference type="RefSeq" id="WP_182560869.1">
    <property type="nucleotide sequence ID" value="NZ_JACGWT010000004.1"/>
</dbReference>
<feature type="region of interest" description="Disordered" evidence="1">
    <location>
        <begin position="1"/>
        <end position="27"/>
    </location>
</feature>
<evidence type="ECO:0000259" key="2">
    <source>
        <dbReference type="Pfam" id="PF07179"/>
    </source>
</evidence>
<comment type="caution">
    <text evidence="3">The sequence shown here is derived from an EMBL/GenBank/DDBJ whole genome shotgun (WGS) entry which is preliminary data.</text>
</comment>
<reference evidence="3 4" key="1">
    <citation type="submission" date="2020-07" db="EMBL/GenBank/DDBJ databases">
        <title>Sequencing the genomes of 1000 actinobacteria strains.</title>
        <authorList>
            <person name="Klenk H.-P."/>
        </authorList>
    </citation>
    <scope>NUCLEOTIDE SEQUENCE [LARGE SCALE GENOMIC DNA]</scope>
    <source>
        <strain evidence="3 4">DSM 100723</strain>
    </source>
</reference>
<evidence type="ECO:0000256" key="1">
    <source>
        <dbReference type="SAM" id="MobiDB-lite"/>
    </source>
</evidence>